<evidence type="ECO:0000256" key="3">
    <source>
        <dbReference type="ARBA" id="ARBA00023235"/>
    </source>
</evidence>
<dbReference type="Proteomes" id="UP000190888">
    <property type="component" value="Unassembled WGS sequence"/>
</dbReference>
<keyword evidence="6" id="KW-1185">Reference proteome</keyword>
<dbReference type="RefSeq" id="WP_078830837.1">
    <property type="nucleotide sequence ID" value="NZ_FUWH01000003.1"/>
</dbReference>
<evidence type="ECO:0000256" key="2">
    <source>
        <dbReference type="ARBA" id="ARBA00023110"/>
    </source>
</evidence>
<dbReference type="InterPro" id="IPR044666">
    <property type="entry name" value="Cyclophilin_A-like"/>
</dbReference>
<proteinExistence type="predicted"/>
<dbReference type="GO" id="GO:0003755">
    <property type="term" value="F:peptidyl-prolyl cis-trans isomerase activity"/>
    <property type="evidence" value="ECO:0007669"/>
    <property type="project" value="UniProtKB-KW"/>
</dbReference>
<dbReference type="PROSITE" id="PS50072">
    <property type="entry name" value="CSA_PPIASE_2"/>
    <property type="match status" value="1"/>
</dbReference>
<reference evidence="5 6" key="1">
    <citation type="submission" date="2017-02" db="EMBL/GenBank/DDBJ databases">
        <authorList>
            <person name="Peterson S.W."/>
        </authorList>
    </citation>
    <scope>NUCLEOTIDE SEQUENCE [LARGE SCALE GENOMIC DNA]</scope>
    <source>
        <strain evidence="5 6">DSM 22335</strain>
    </source>
</reference>
<dbReference type="OrthoDB" id="9807797at2"/>
<keyword evidence="3 5" id="KW-0413">Isomerase</keyword>
<sequence>MKKILFIILVSCFACKQKQYSDAGNPMIRITTQFGDIDIELYAKQTPKTVAAFLGYIDSGFYAHSSFYRVLNLQNQPSNAPKTELIQGGIWKTNYEKARQIKGIPHESTKETGIKHTDGTISLARAEPGTATTEFFICIDDQPGLDYGGENAVDKLGYAAFGSVVKGLNVVRKISSQKDRNQYFSPEVPIFEIRRIR</sequence>
<dbReference type="InterPro" id="IPR002130">
    <property type="entry name" value="Cyclophilin-type_PPIase_dom"/>
</dbReference>
<dbReference type="PANTHER" id="PTHR45625:SF4">
    <property type="entry name" value="PEPTIDYLPROLYL ISOMERASE DOMAIN AND WD REPEAT-CONTAINING PROTEIN 1"/>
    <property type="match status" value="1"/>
</dbReference>
<feature type="domain" description="PPIase cyclophilin-type" evidence="4">
    <location>
        <begin position="35"/>
        <end position="197"/>
    </location>
</feature>
<evidence type="ECO:0000313" key="5">
    <source>
        <dbReference type="EMBL" id="SJZ65726.1"/>
    </source>
</evidence>
<dbReference type="InterPro" id="IPR029000">
    <property type="entry name" value="Cyclophilin-like_dom_sf"/>
</dbReference>
<gene>
    <name evidence="5" type="ORF">SAMN04488132_103367</name>
</gene>
<dbReference type="PANTHER" id="PTHR45625">
    <property type="entry name" value="PEPTIDYL-PROLYL CIS-TRANS ISOMERASE-RELATED"/>
    <property type="match status" value="1"/>
</dbReference>
<evidence type="ECO:0000259" key="4">
    <source>
        <dbReference type="PROSITE" id="PS50072"/>
    </source>
</evidence>
<dbReference type="EMBL" id="FUWH01000003">
    <property type="protein sequence ID" value="SJZ65726.1"/>
    <property type="molecule type" value="Genomic_DNA"/>
</dbReference>
<name>A0A1T4MFU3_9BACT</name>
<protein>
    <recommendedName>
        <fullName evidence="1">peptidylprolyl isomerase</fullName>
        <ecNumber evidence="1">5.2.1.8</ecNumber>
    </recommendedName>
</protein>
<dbReference type="AlphaFoldDB" id="A0A1T4MFU3"/>
<organism evidence="5 6">
    <name type="scientific">Sediminibacterium ginsengisoli</name>
    <dbReference type="NCBI Taxonomy" id="413434"/>
    <lineage>
        <taxon>Bacteria</taxon>
        <taxon>Pseudomonadati</taxon>
        <taxon>Bacteroidota</taxon>
        <taxon>Chitinophagia</taxon>
        <taxon>Chitinophagales</taxon>
        <taxon>Chitinophagaceae</taxon>
        <taxon>Sediminibacterium</taxon>
    </lineage>
</organism>
<evidence type="ECO:0000313" key="6">
    <source>
        <dbReference type="Proteomes" id="UP000190888"/>
    </source>
</evidence>
<dbReference type="SUPFAM" id="SSF50891">
    <property type="entry name" value="Cyclophilin-like"/>
    <property type="match status" value="1"/>
</dbReference>
<keyword evidence="2" id="KW-0697">Rotamase</keyword>
<dbReference type="Gene3D" id="2.40.100.10">
    <property type="entry name" value="Cyclophilin-like"/>
    <property type="match status" value="1"/>
</dbReference>
<dbReference type="STRING" id="413434.SAMN04488132_103367"/>
<dbReference type="EC" id="5.2.1.8" evidence="1"/>
<evidence type="ECO:0000256" key="1">
    <source>
        <dbReference type="ARBA" id="ARBA00013194"/>
    </source>
</evidence>
<dbReference type="CDD" id="cd00317">
    <property type="entry name" value="cyclophilin"/>
    <property type="match status" value="1"/>
</dbReference>
<dbReference type="Pfam" id="PF00160">
    <property type="entry name" value="Pro_isomerase"/>
    <property type="match status" value="1"/>
</dbReference>
<accession>A0A1T4MFU3</accession>